<feature type="compositionally biased region" description="Polar residues" evidence="7">
    <location>
        <begin position="125"/>
        <end position="139"/>
    </location>
</feature>
<evidence type="ECO:0000259" key="10">
    <source>
        <dbReference type="Pfam" id="PF14416"/>
    </source>
</evidence>
<comment type="subcellular location">
    <subcellularLocation>
        <location evidence="1">Membrane</location>
        <topology evidence="1">Single-pass membrane protein</topology>
    </subcellularLocation>
</comment>
<dbReference type="InterPro" id="IPR029962">
    <property type="entry name" value="TBL"/>
</dbReference>
<evidence type="ECO:0000256" key="8">
    <source>
        <dbReference type="SAM" id="Phobius"/>
    </source>
</evidence>
<evidence type="ECO:0000256" key="2">
    <source>
        <dbReference type="ARBA" id="ARBA00007727"/>
    </source>
</evidence>
<evidence type="ECO:0000256" key="3">
    <source>
        <dbReference type="ARBA" id="ARBA00022692"/>
    </source>
</evidence>
<feature type="transmembrane region" description="Helical" evidence="8">
    <location>
        <begin position="9"/>
        <end position="27"/>
    </location>
</feature>
<keyword evidence="6 8" id="KW-0472">Membrane</keyword>
<keyword evidence="4" id="KW-0735">Signal-anchor</keyword>
<protein>
    <recommendedName>
        <fullName evidence="13">Trichome birefringence-like N-terminal domain-containing protein</fullName>
    </recommendedName>
</protein>
<gene>
    <name evidence="11" type="ORF">SLEP1_g31561</name>
</gene>
<dbReference type="AlphaFoldDB" id="A0AAV5K3Q2"/>
<organism evidence="11 12">
    <name type="scientific">Rubroshorea leprosula</name>
    <dbReference type="NCBI Taxonomy" id="152421"/>
    <lineage>
        <taxon>Eukaryota</taxon>
        <taxon>Viridiplantae</taxon>
        <taxon>Streptophyta</taxon>
        <taxon>Embryophyta</taxon>
        <taxon>Tracheophyta</taxon>
        <taxon>Spermatophyta</taxon>
        <taxon>Magnoliopsida</taxon>
        <taxon>eudicotyledons</taxon>
        <taxon>Gunneridae</taxon>
        <taxon>Pentapetalae</taxon>
        <taxon>rosids</taxon>
        <taxon>malvids</taxon>
        <taxon>Malvales</taxon>
        <taxon>Dipterocarpaceae</taxon>
        <taxon>Rubroshorea</taxon>
    </lineage>
</organism>
<keyword evidence="5 8" id="KW-1133">Transmembrane helix</keyword>
<proteinExistence type="inferred from homology"/>
<evidence type="ECO:0000313" key="12">
    <source>
        <dbReference type="Proteomes" id="UP001054252"/>
    </source>
</evidence>
<evidence type="ECO:0000313" key="11">
    <source>
        <dbReference type="EMBL" id="GKV21594.1"/>
    </source>
</evidence>
<name>A0AAV5K3Q2_9ROSI</name>
<evidence type="ECO:0000256" key="1">
    <source>
        <dbReference type="ARBA" id="ARBA00004167"/>
    </source>
</evidence>
<feature type="compositionally biased region" description="Polar residues" evidence="7">
    <location>
        <begin position="32"/>
        <end position="81"/>
    </location>
</feature>
<accession>A0AAV5K3Q2</accession>
<feature type="domain" description="Trichome birefringence-like N-terminal" evidence="10">
    <location>
        <begin position="159"/>
        <end position="212"/>
    </location>
</feature>
<dbReference type="InterPro" id="IPR026057">
    <property type="entry name" value="TBL_C"/>
</dbReference>
<evidence type="ECO:0008006" key="13">
    <source>
        <dbReference type="Google" id="ProtNLM"/>
    </source>
</evidence>
<feature type="region of interest" description="Disordered" evidence="7">
    <location>
        <begin position="31"/>
        <end position="139"/>
    </location>
</feature>
<sequence length="507" mass="56845">MQKKNHQGLGWRCLYAMFIALILTAILRRSSTKGPSVPSMSSDQHQFTEASTVSSTQDQLTESSPGNQDQLLESSSDNQDQFAEKESSPEALANSPENALVSVNPEDNMENMDSPSVMAEETENTVDNFGAPSTNSTASIPLEREYGGVANMSSSNTQVCDYSKGRWVADSRRPFYSGFGCRRWLPKAWACRLTRRTDFSYEGYRWQPVNCEIPEFNRFTFLTKMQDKTIAFIGDSLGRQQFHSLMCMATGGEESPEVKDVGREYGLVKHPGAIRPDGWAFRFPSTNTTILFYWSSTLCKLERINSLDSHFKFALHLDRSPSFMRKFLPRFDILVLNTAHHWIRTKFIANGWTMYLNGKPIKDGILVDMTNVKNYTVHRVVRWLDSQISLRPQLKAFFRTRSPRHLVNGDSNSGGNCNNTTPLNGGSEVMQDGSSDKVVASAVKGTRVKILDISALSSLRDEAHKSNYGGFGTSVFGGFGTSVFYDCLHWCLPGIPDTWNELLIAQL</sequence>
<dbReference type="PANTHER" id="PTHR32285">
    <property type="entry name" value="PROTEIN TRICHOME BIREFRINGENCE-LIKE 9-RELATED"/>
    <property type="match status" value="1"/>
</dbReference>
<evidence type="ECO:0000256" key="5">
    <source>
        <dbReference type="ARBA" id="ARBA00022989"/>
    </source>
</evidence>
<dbReference type="InterPro" id="IPR025846">
    <property type="entry name" value="TBL_N"/>
</dbReference>
<comment type="caution">
    <text evidence="11">The sequence shown here is derived from an EMBL/GenBank/DDBJ whole genome shotgun (WGS) entry which is preliminary data.</text>
</comment>
<dbReference type="GO" id="GO:0016413">
    <property type="term" value="F:O-acetyltransferase activity"/>
    <property type="evidence" value="ECO:0007669"/>
    <property type="project" value="InterPro"/>
</dbReference>
<dbReference type="Pfam" id="PF13839">
    <property type="entry name" value="PC-Esterase"/>
    <property type="match status" value="1"/>
</dbReference>
<dbReference type="Pfam" id="PF14416">
    <property type="entry name" value="PMR5N"/>
    <property type="match status" value="1"/>
</dbReference>
<dbReference type="GO" id="GO:0016020">
    <property type="term" value="C:membrane"/>
    <property type="evidence" value="ECO:0007669"/>
    <property type="project" value="UniProtKB-SubCell"/>
</dbReference>
<feature type="domain" description="Trichome birefringence-like C-terminal" evidence="9">
    <location>
        <begin position="213"/>
        <end position="505"/>
    </location>
</feature>
<dbReference type="PANTHER" id="PTHR32285:SF333">
    <property type="entry name" value="PROTEIN TRICHOME BIREFRINGENCE-LIKE 16"/>
    <property type="match status" value="1"/>
</dbReference>
<keyword evidence="12" id="KW-1185">Reference proteome</keyword>
<evidence type="ECO:0000256" key="4">
    <source>
        <dbReference type="ARBA" id="ARBA00022968"/>
    </source>
</evidence>
<dbReference type="Proteomes" id="UP001054252">
    <property type="component" value="Unassembled WGS sequence"/>
</dbReference>
<comment type="similarity">
    <text evidence="2">Belongs to the PC-esterase family. TBL subfamily.</text>
</comment>
<evidence type="ECO:0000256" key="7">
    <source>
        <dbReference type="SAM" id="MobiDB-lite"/>
    </source>
</evidence>
<evidence type="ECO:0000259" key="9">
    <source>
        <dbReference type="Pfam" id="PF13839"/>
    </source>
</evidence>
<evidence type="ECO:0000256" key="6">
    <source>
        <dbReference type="ARBA" id="ARBA00023136"/>
    </source>
</evidence>
<keyword evidence="3 8" id="KW-0812">Transmembrane</keyword>
<dbReference type="EMBL" id="BPVZ01000058">
    <property type="protein sequence ID" value="GKV21594.1"/>
    <property type="molecule type" value="Genomic_DNA"/>
</dbReference>
<dbReference type="GO" id="GO:0005794">
    <property type="term" value="C:Golgi apparatus"/>
    <property type="evidence" value="ECO:0007669"/>
    <property type="project" value="TreeGrafter"/>
</dbReference>
<reference evidence="11 12" key="1">
    <citation type="journal article" date="2021" name="Commun. Biol.">
        <title>The genome of Shorea leprosula (Dipterocarpaceae) highlights the ecological relevance of drought in aseasonal tropical rainforests.</title>
        <authorList>
            <person name="Ng K.K.S."/>
            <person name="Kobayashi M.J."/>
            <person name="Fawcett J.A."/>
            <person name="Hatakeyama M."/>
            <person name="Paape T."/>
            <person name="Ng C.H."/>
            <person name="Ang C.C."/>
            <person name="Tnah L.H."/>
            <person name="Lee C.T."/>
            <person name="Nishiyama T."/>
            <person name="Sese J."/>
            <person name="O'Brien M.J."/>
            <person name="Copetti D."/>
            <person name="Mohd Noor M.I."/>
            <person name="Ong R.C."/>
            <person name="Putra M."/>
            <person name="Sireger I.Z."/>
            <person name="Indrioko S."/>
            <person name="Kosugi Y."/>
            <person name="Izuno A."/>
            <person name="Isagi Y."/>
            <person name="Lee S.L."/>
            <person name="Shimizu K.K."/>
        </authorList>
    </citation>
    <scope>NUCLEOTIDE SEQUENCE [LARGE SCALE GENOMIC DNA]</scope>
    <source>
        <strain evidence="11">214</strain>
    </source>
</reference>